<feature type="region of interest" description="Disordered" evidence="1">
    <location>
        <begin position="1"/>
        <end position="36"/>
    </location>
</feature>
<accession>A0ABQ9G3X0</accession>
<evidence type="ECO:0000256" key="1">
    <source>
        <dbReference type="SAM" id="MobiDB-lite"/>
    </source>
</evidence>
<keyword evidence="3" id="KW-1185">Reference proteome</keyword>
<feature type="compositionally biased region" description="Low complexity" evidence="1">
    <location>
        <begin position="10"/>
        <end position="29"/>
    </location>
</feature>
<proteinExistence type="predicted"/>
<evidence type="ECO:0000313" key="2">
    <source>
        <dbReference type="EMBL" id="KAJ8865694.1"/>
    </source>
</evidence>
<protein>
    <submittedName>
        <fullName evidence="2">Uncharacterized protein</fullName>
    </submittedName>
</protein>
<dbReference type="Gene3D" id="1.10.10.1070">
    <property type="entry name" value="Zinc finger, BED domain-containing"/>
    <property type="match status" value="1"/>
</dbReference>
<evidence type="ECO:0000313" key="3">
    <source>
        <dbReference type="Proteomes" id="UP001159363"/>
    </source>
</evidence>
<organism evidence="2 3">
    <name type="scientific">Dryococelus australis</name>
    <dbReference type="NCBI Taxonomy" id="614101"/>
    <lineage>
        <taxon>Eukaryota</taxon>
        <taxon>Metazoa</taxon>
        <taxon>Ecdysozoa</taxon>
        <taxon>Arthropoda</taxon>
        <taxon>Hexapoda</taxon>
        <taxon>Insecta</taxon>
        <taxon>Pterygota</taxon>
        <taxon>Neoptera</taxon>
        <taxon>Polyneoptera</taxon>
        <taxon>Phasmatodea</taxon>
        <taxon>Verophasmatodea</taxon>
        <taxon>Anareolatae</taxon>
        <taxon>Phasmatidae</taxon>
        <taxon>Eurycanthinae</taxon>
        <taxon>Dryococelus</taxon>
    </lineage>
</organism>
<reference evidence="2 3" key="1">
    <citation type="submission" date="2023-02" db="EMBL/GenBank/DDBJ databases">
        <title>LHISI_Scaffold_Assembly.</title>
        <authorList>
            <person name="Stuart O.P."/>
            <person name="Cleave R."/>
            <person name="Magrath M.J.L."/>
            <person name="Mikheyev A.S."/>
        </authorList>
    </citation>
    <scope>NUCLEOTIDE SEQUENCE [LARGE SCALE GENOMIC DNA]</scope>
    <source>
        <strain evidence="2">Daus_M_001</strain>
        <tissue evidence="2">Leg muscle</tissue>
    </source>
</reference>
<dbReference type="SUPFAM" id="SSF140996">
    <property type="entry name" value="Hermes dimerisation domain"/>
    <property type="match status" value="1"/>
</dbReference>
<dbReference type="EMBL" id="JARBHB010000017">
    <property type="protein sequence ID" value="KAJ8865694.1"/>
    <property type="molecule type" value="Genomic_DNA"/>
</dbReference>
<gene>
    <name evidence="2" type="ORF">PR048_033214</name>
</gene>
<dbReference type="Proteomes" id="UP001159363">
    <property type="component" value="Chromosome 16"/>
</dbReference>
<name>A0ABQ9G3X0_9NEOP</name>
<feature type="region of interest" description="Disordered" evidence="1">
    <location>
        <begin position="116"/>
        <end position="154"/>
    </location>
</feature>
<comment type="caution">
    <text evidence="2">The sequence shown here is derived from an EMBL/GenBank/DDBJ whole genome shotgun (WGS) entry which is preliminary data.</text>
</comment>
<sequence length="540" mass="59602">MAGISTQLKTSPTRSSTSSAAADPSSTIPEAPEDRKCQQMRNHQGKLWTNRALPTGIPPIGELIRPSVPYSATATPVAGSTSCGYRTRVTQRGSEVHCSVHCSQGLDERAPLLEPLHPVVPDDHDGVAPTRLVSTGPENPAPRRSTPLPSKSKVLSQTRLRVGTVVTDFVSTKRGIGQPWPALGAMTTFLSVLRASLNYEEQGENRQERPLATENLEGWDKLWLLYINCFMHNQHDLISTPTRVGYPCTLPLVAVQSHEWDNPTLSVQADCEDDLQQSSLDADSNICSTDTESPLTSMECLPQGIRSTDSVRTWHPTLIAVINKTKKLGSDDTRSKEITKKIAEMVCTDDQPFSIVEDVGFCRLISHLEHRYLMLSHSNDCSIPTKMNRVQSPAGSLLDFGKWKLCRMMPLVGGCSLGSPVSPAFQCCSILTSFHSHRLSRPHQLAPFVLPEGVLGWLWVRPVRSRGSLAEAIGAPPRESALQPPHRLRCRLRNRVVLTIVLVRVDSRTCVDRECKSPDRISQDKVVAPNALHQEKWEGH</sequence>